<dbReference type="InterPro" id="IPR016181">
    <property type="entry name" value="Acyl_CoA_acyltransferase"/>
</dbReference>
<evidence type="ECO:0000259" key="1">
    <source>
        <dbReference type="PROSITE" id="PS51186"/>
    </source>
</evidence>
<dbReference type="AlphaFoldDB" id="A0A838ZER1"/>
<dbReference type="Pfam" id="PF13302">
    <property type="entry name" value="Acetyltransf_3"/>
    <property type="match status" value="1"/>
</dbReference>
<dbReference type="Gene3D" id="3.40.630.30">
    <property type="match status" value="1"/>
</dbReference>
<gene>
    <name evidence="2" type="ORF">HU137_00435</name>
</gene>
<evidence type="ECO:0000313" key="3">
    <source>
        <dbReference type="Proteomes" id="UP000552241"/>
    </source>
</evidence>
<dbReference type="GO" id="GO:0016747">
    <property type="term" value="F:acyltransferase activity, transferring groups other than amino-acyl groups"/>
    <property type="evidence" value="ECO:0007669"/>
    <property type="project" value="InterPro"/>
</dbReference>
<reference evidence="2 3" key="1">
    <citation type="submission" date="2020-07" db="EMBL/GenBank/DDBJ databases">
        <title>Moheibacter lacus sp. nov., a member of the family Flavobacteriaceae isolated from freshwater lake sediment.</title>
        <authorList>
            <person name="Liu Y."/>
        </authorList>
    </citation>
    <scope>NUCLEOTIDE SEQUENCE [LARGE SCALE GENOMIC DNA]</scope>
    <source>
        <strain evidence="2 3">BDHS18</strain>
    </source>
</reference>
<sequence length="178" mass="20711">MHFSFQPQLENETLKLVPLQESDFEKLFEVASDPAVWAQHPNKNRYKREVFQTFFKGAMESPGAFLVVEKSTGEIAGSTRFYDFNSEDNSLYIGYTFYGTKFWGKGINPQAKKLMLDYIFQFVDKVNFHVGASNFRSQKAMEKLGAVKTMELNVAYFGEEEKTNFQYEIQKKDWLKSN</sequence>
<dbReference type="PANTHER" id="PTHR43610">
    <property type="entry name" value="BLL6696 PROTEIN"/>
    <property type="match status" value="1"/>
</dbReference>
<comment type="caution">
    <text evidence="2">The sequence shown here is derived from an EMBL/GenBank/DDBJ whole genome shotgun (WGS) entry which is preliminary data.</text>
</comment>
<organism evidence="2 3">
    <name type="scientific">Moheibacter lacus</name>
    <dbReference type="NCBI Taxonomy" id="2745851"/>
    <lineage>
        <taxon>Bacteria</taxon>
        <taxon>Pseudomonadati</taxon>
        <taxon>Bacteroidota</taxon>
        <taxon>Flavobacteriia</taxon>
        <taxon>Flavobacteriales</taxon>
        <taxon>Weeksellaceae</taxon>
        <taxon>Moheibacter</taxon>
    </lineage>
</organism>
<dbReference type="RefSeq" id="WP_182043275.1">
    <property type="nucleotide sequence ID" value="NZ_JACDZE010000001.1"/>
</dbReference>
<name>A0A838ZER1_9FLAO</name>
<dbReference type="PANTHER" id="PTHR43610:SF1">
    <property type="entry name" value="N-ACETYLTRANSFERASE DOMAIN-CONTAINING PROTEIN"/>
    <property type="match status" value="1"/>
</dbReference>
<dbReference type="PROSITE" id="PS51186">
    <property type="entry name" value="GNAT"/>
    <property type="match status" value="1"/>
</dbReference>
<proteinExistence type="predicted"/>
<dbReference type="EMBL" id="JACDZE010000001">
    <property type="protein sequence ID" value="MBA5628231.1"/>
    <property type="molecule type" value="Genomic_DNA"/>
</dbReference>
<dbReference type="Proteomes" id="UP000552241">
    <property type="component" value="Unassembled WGS sequence"/>
</dbReference>
<accession>A0A838ZER1</accession>
<keyword evidence="3" id="KW-1185">Reference proteome</keyword>
<dbReference type="InterPro" id="IPR000182">
    <property type="entry name" value="GNAT_dom"/>
</dbReference>
<evidence type="ECO:0000313" key="2">
    <source>
        <dbReference type="EMBL" id="MBA5628231.1"/>
    </source>
</evidence>
<dbReference type="SUPFAM" id="SSF55729">
    <property type="entry name" value="Acyl-CoA N-acyltransferases (Nat)"/>
    <property type="match status" value="1"/>
</dbReference>
<protein>
    <submittedName>
        <fullName evidence="2">GNAT family N-acetyltransferase</fullName>
    </submittedName>
</protein>
<keyword evidence="2" id="KW-0808">Transferase</keyword>
<feature type="domain" description="N-acetyltransferase" evidence="1">
    <location>
        <begin position="14"/>
        <end position="176"/>
    </location>
</feature>